<gene>
    <name evidence="1" type="ORF">H7R52_16830</name>
</gene>
<protein>
    <submittedName>
        <fullName evidence="1">Uncharacterized protein</fullName>
    </submittedName>
</protein>
<evidence type="ECO:0000313" key="2">
    <source>
        <dbReference type="Proteomes" id="UP000650485"/>
    </source>
</evidence>
<proteinExistence type="predicted"/>
<dbReference type="Proteomes" id="UP000650485">
    <property type="component" value="Unassembled WGS sequence"/>
</dbReference>
<name>A0A923SP29_WEICO</name>
<comment type="caution">
    <text evidence="1">The sequence shown here is derived from an EMBL/GenBank/DDBJ whole genome shotgun (WGS) entry which is preliminary data.</text>
</comment>
<organism evidence="1 2">
    <name type="scientific">Weissella confusa</name>
    <name type="common">Lactobacillus confusus</name>
    <dbReference type="NCBI Taxonomy" id="1583"/>
    <lineage>
        <taxon>Bacteria</taxon>
        <taxon>Bacillati</taxon>
        <taxon>Bacillota</taxon>
        <taxon>Bacilli</taxon>
        <taxon>Lactobacillales</taxon>
        <taxon>Lactobacillaceae</taxon>
        <taxon>Weissella</taxon>
    </lineage>
</organism>
<dbReference type="EMBL" id="JACSZT010000021">
    <property type="protein sequence ID" value="MBC6499715.1"/>
    <property type="molecule type" value="Genomic_DNA"/>
</dbReference>
<dbReference type="AlphaFoldDB" id="A0A923SP29"/>
<sequence length="159" mass="18640">MDWQKQTVRAVKYIARGFNWQFDLVGEKADVVKRWIRDDKQRTIMIRMQLSNGKLLKKLYNYEGDSLNMTENESYRNGFPGEYLMYRIAGIRLRPATYLNDLPFKPDYAMSYNKYGEISVTDMGNEVATLQLHVGVKRRVQLAVNKHANTMLNMFRLSG</sequence>
<evidence type="ECO:0000313" key="1">
    <source>
        <dbReference type="EMBL" id="MBC6499715.1"/>
    </source>
</evidence>
<accession>A0A923SP29</accession>
<reference evidence="1" key="1">
    <citation type="submission" date="2020-08" db="EMBL/GenBank/DDBJ databases">
        <title>Complete genome sequence of Weissella confusa strain FS54 provides insights into metabolic potential.</title>
        <authorList>
            <person name="Fhoula I."/>
            <person name="Najjari A."/>
            <person name="Lekired A."/>
            <person name="Bessrour-Aouam N."/>
            <person name="Jaballah S."/>
            <person name="Klibi N."/>
            <person name="Ouzari H.-I."/>
        </authorList>
    </citation>
    <scope>NUCLEOTIDE SEQUENCE</scope>
    <source>
        <strain evidence="1">FS54</strain>
    </source>
</reference>